<reference evidence="15" key="1">
    <citation type="submission" date="2022-08" db="EMBL/GenBank/DDBJ databases">
        <authorList>
            <person name="Marques A."/>
        </authorList>
    </citation>
    <scope>NUCLEOTIDE SEQUENCE</scope>
    <source>
        <strain evidence="15">RhyPub2mFocal</strain>
        <tissue evidence="15">Leaves</tissue>
    </source>
</reference>
<feature type="compositionally biased region" description="Polar residues" evidence="13">
    <location>
        <begin position="315"/>
        <end position="336"/>
    </location>
</feature>
<dbReference type="EMBL" id="JAMFTS010000005">
    <property type="protein sequence ID" value="KAJ4747491.1"/>
    <property type="molecule type" value="Genomic_DNA"/>
</dbReference>
<dbReference type="GO" id="GO:0007166">
    <property type="term" value="P:cell surface receptor signaling pathway"/>
    <property type="evidence" value="ECO:0007669"/>
    <property type="project" value="InterPro"/>
</dbReference>
<evidence type="ECO:0000259" key="14">
    <source>
        <dbReference type="PROSITE" id="PS50011"/>
    </source>
</evidence>
<dbReference type="PROSITE" id="PS50011">
    <property type="entry name" value="PROTEIN_KINASE_DOM"/>
    <property type="match status" value="1"/>
</dbReference>
<dbReference type="GO" id="GO:0004674">
    <property type="term" value="F:protein serine/threonine kinase activity"/>
    <property type="evidence" value="ECO:0007669"/>
    <property type="project" value="UniProtKB-KW"/>
</dbReference>
<dbReference type="Pfam" id="PF00069">
    <property type="entry name" value="Pkinase"/>
    <property type="match status" value="1"/>
</dbReference>
<feature type="domain" description="Protein kinase" evidence="14">
    <location>
        <begin position="16"/>
        <end position="300"/>
    </location>
</feature>
<evidence type="ECO:0000313" key="15">
    <source>
        <dbReference type="EMBL" id="KAJ4747491.1"/>
    </source>
</evidence>
<dbReference type="AlphaFoldDB" id="A0AAV8BY70"/>
<dbReference type="GO" id="GO:0005524">
    <property type="term" value="F:ATP binding"/>
    <property type="evidence" value="ECO:0007669"/>
    <property type="project" value="UniProtKB-UniRule"/>
</dbReference>
<dbReference type="Proteomes" id="UP001140206">
    <property type="component" value="Chromosome 5"/>
</dbReference>
<organism evidence="15 16">
    <name type="scientific">Rhynchospora pubera</name>
    <dbReference type="NCBI Taxonomy" id="906938"/>
    <lineage>
        <taxon>Eukaryota</taxon>
        <taxon>Viridiplantae</taxon>
        <taxon>Streptophyta</taxon>
        <taxon>Embryophyta</taxon>
        <taxon>Tracheophyta</taxon>
        <taxon>Spermatophyta</taxon>
        <taxon>Magnoliopsida</taxon>
        <taxon>Liliopsida</taxon>
        <taxon>Poales</taxon>
        <taxon>Cyperaceae</taxon>
        <taxon>Cyperoideae</taxon>
        <taxon>Rhynchosporeae</taxon>
        <taxon>Rhynchospora</taxon>
    </lineage>
</organism>
<dbReference type="InterPro" id="IPR017441">
    <property type="entry name" value="Protein_kinase_ATP_BS"/>
</dbReference>
<keyword evidence="3" id="KW-0808">Transferase</keyword>
<keyword evidence="6 11" id="KW-0547">Nucleotide-binding</keyword>
<dbReference type="PANTHER" id="PTHR27005">
    <property type="entry name" value="WALL-ASSOCIATED RECEPTOR KINASE-LIKE 21"/>
    <property type="match status" value="1"/>
</dbReference>
<dbReference type="PIRSF" id="PIRSF000654">
    <property type="entry name" value="Integrin-linked_kinase"/>
    <property type="match status" value="1"/>
</dbReference>
<evidence type="ECO:0000256" key="3">
    <source>
        <dbReference type="ARBA" id="ARBA00022679"/>
    </source>
</evidence>
<keyword evidence="2 12" id="KW-0723">Serine/threonine-protein kinase</keyword>
<evidence type="ECO:0000256" key="5">
    <source>
        <dbReference type="ARBA" id="ARBA00022729"/>
    </source>
</evidence>
<dbReference type="PROSITE" id="PS00107">
    <property type="entry name" value="PROTEIN_KINASE_ATP"/>
    <property type="match status" value="1"/>
</dbReference>
<dbReference type="GO" id="GO:0005886">
    <property type="term" value="C:plasma membrane"/>
    <property type="evidence" value="ECO:0007669"/>
    <property type="project" value="TreeGrafter"/>
</dbReference>
<dbReference type="SUPFAM" id="SSF56112">
    <property type="entry name" value="Protein kinase-like (PK-like)"/>
    <property type="match status" value="1"/>
</dbReference>
<dbReference type="InterPro" id="IPR008271">
    <property type="entry name" value="Ser/Thr_kinase_AS"/>
</dbReference>
<keyword evidence="10" id="KW-0472">Membrane</keyword>
<comment type="subcellular location">
    <subcellularLocation>
        <location evidence="1">Membrane</location>
        <topology evidence="1">Single-pass type I membrane protein</topology>
    </subcellularLocation>
</comment>
<dbReference type="Gene3D" id="3.30.200.20">
    <property type="entry name" value="Phosphorylase Kinase, domain 1"/>
    <property type="match status" value="1"/>
</dbReference>
<evidence type="ECO:0000256" key="8">
    <source>
        <dbReference type="ARBA" id="ARBA00022840"/>
    </source>
</evidence>
<comment type="caution">
    <text evidence="15">The sequence shown here is derived from an EMBL/GenBank/DDBJ whole genome shotgun (WGS) entry which is preliminary data.</text>
</comment>
<dbReference type="InterPro" id="IPR011009">
    <property type="entry name" value="Kinase-like_dom_sf"/>
</dbReference>
<accession>A0AAV8BY70</accession>
<evidence type="ECO:0000256" key="12">
    <source>
        <dbReference type="RuleBase" id="RU000304"/>
    </source>
</evidence>
<keyword evidence="8 11" id="KW-0067">ATP-binding</keyword>
<protein>
    <submittedName>
        <fullName evidence="15">Wall-associated kinase family protein</fullName>
    </submittedName>
</protein>
<evidence type="ECO:0000256" key="2">
    <source>
        <dbReference type="ARBA" id="ARBA00022527"/>
    </source>
</evidence>
<dbReference type="InterPro" id="IPR000719">
    <property type="entry name" value="Prot_kinase_dom"/>
</dbReference>
<keyword evidence="16" id="KW-1185">Reference proteome</keyword>
<proteinExistence type="inferred from homology"/>
<dbReference type="InterPro" id="IPR045274">
    <property type="entry name" value="WAK-like"/>
</dbReference>
<feature type="binding site" evidence="11">
    <location>
        <position position="51"/>
    </location>
    <ligand>
        <name>ATP</name>
        <dbReference type="ChEBI" id="CHEBI:30616"/>
    </ligand>
</feature>
<sequence>MKIFRIEELDMATNKFDQTRLLGRGGHGEVYKGIFSDKRVVAIKKSRIIIKREIEQFINEVAILSQIKHRNVVRLFGCCLETEVPLLVYEFISNGTLSDHLHAESNCCLSWDDRLRIALETARALAYLHTAAPVPVFHRDIKSSNIMLDETLRAKVSYFGASRSVSIDQSRITTAVQGTYGYLDPEYFYTSRLTDKSDVYSFGVILVELLTRETPHAFSKSSEEGTLVSYFSSLQRENRVVEMLDPQILRQGRNTQLEEVAELAEMCLRLKGKERPTMKEVEMRLEELSMLQKRHVHPWTEGSSAEEQGLLQLEGGTTTRQYSFEQELENSSSFPR</sequence>
<feature type="region of interest" description="Disordered" evidence="13">
    <location>
        <begin position="297"/>
        <end position="336"/>
    </location>
</feature>
<dbReference type="Gene3D" id="1.10.510.10">
    <property type="entry name" value="Transferase(Phosphotransferase) domain 1"/>
    <property type="match status" value="1"/>
</dbReference>
<dbReference type="CDD" id="cd14066">
    <property type="entry name" value="STKc_IRAK"/>
    <property type="match status" value="1"/>
</dbReference>
<evidence type="ECO:0000256" key="9">
    <source>
        <dbReference type="ARBA" id="ARBA00022989"/>
    </source>
</evidence>
<dbReference type="FunFam" id="3.30.200.20:FF:000043">
    <property type="entry name" value="Wall-associated receptor kinase 2"/>
    <property type="match status" value="1"/>
</dbReference>
<evidence type="ECO:0000256" key="4">
    <source>
        <dbReference type="ARBA" id="ARBA00022692"/>
    </source>
</evidence>
<name>A0AAV8BY70_9POAL</name>
<evidence type="ECO:0000256" key="6">
    <source>
        <dbReference type="ARBA" id="ARBA00022741"/>
    </source>
</evidence>
<evidence type="ECO:0000256" key="11">
    <source>
        <dbReference type="PROSITE-ProRule" id="PRU10141"/>
    </source>
</evidence>
<dbReference type="FunFam" id="1.10.510.10:FF:000084">
    <property type="entry name" value="Wall-associated receptor kinase 2"/>
    <property type="match status" value="1"/>
</dbReference>
<evidence type="ECO:0000256" key="7">
    <source>
        <dbReference type="ARBA" id="ARBA00022777"/>
    </source>
</evidence>
<evidence type="ECO:0000313" key="16">
    <source>
        <dbReference type="Proteomes" id="UP001140206"/>
    </source>
</evidence>
<dbReference type="PANTHER" id="PTHR27005:SF283">
    <property type="entry name" value="OS02G0633066 PROTEIN"/>
    <property type="match status" value="1"/>
</dbReference>
<keyword evidence="9" id="KW-1133">Transmembrane helix</keyword>
<keyword evidence="5" id="KW-0732">Signal</keyword>
<evidence type="ECO:0000256" key="13">
    <source>
        <dbReference type="SAM" id="MobiDB-lite"/>
    </source>
</evidence>
<keyword evidence="7 15" id="KW-0418">Kinase</keyword>
<keyword evidence="4" id="KW-0812">Transmembrane</keyword>
<gene>
    <name evidence="15" type="ORF">LUZ62_081896</name>
</gene>
<evidence type="ECO:0000256" key="10">
    <source>
        <dbReference type="ARBA" id="ARBA00023136"/>
    </source>
</evidence>
<comment type="similarity">
    <text evidence="12">Belongs to the protein kinase superfamily.</text>
</comment>
<dbReference type="PROSITE" id="PS00108">
    <property type="entry name" value="PROTEIN_KINASE_ST"/>
    <property type="match status" value="1"/>
</dbReference>
<evidence type="ECO:0000256" key="1">
    <source>
        <dbReference type="ARBA" id="ARBA00004479"/>
    </source>
</evidence>
<dbReference type="SMART" id="SM00220">
    <property type="entry name" value="S_TKc"/>
    <property type="match status" value="1"/>
</dbReference>